<dbReference type="Pfam" id="PF07715">
    <property type="entry name" value="Plug"/>
    <property type="match status" value="1"/>
</dbReference>
<keyword evidence="6" id="KW-0408">Iron</keyword>
<dbReference type="GO" id="GO:0006826">
    <property type="term" value="P:iron ion transport"/>
    <property type="evidence" value="ECO:0007669"/>
    <property type="project" value="UniProtKB-KW"/>
</dbReference>
<dbReference type="Pfam" id="PF00593">
    <property type="entry name" value="TonB_dep_Rec_b-barrel"/>
    <property type="match status" value="1"/>
</dbReference>
<keyword evidence="3 11" id="KW-1134">Transmembrane beta strand</keyword>
<keyword evidence="9 11" id="KW-0472">Membrane</keyword>
<evidence type="ECO:0000256" key="13">
    <source>
        <dbReference type="SAM" id="MobiDB-lite"/>
    </source>
</evidence>
<evidence type="ECO:0000256" key="7">
    <source>
        <dbReference type="ARBA" id="ARBA00023065"/>
    </source>
</evidence>
<dbReference type="GO" id="GO:0009279">
    <property type="term" value="C:cell outer membrane"/>
    <property type="evidence" value="ECO:0007669"/>
    <property type="project" value="UniProtKB-SubCell"/>
</dbReference>
<keyword evidence="7" id="KW-0406">Ion transport</keyword>
<dbReference type="InterPro" id="IPR000531">
    <property type="entry name" value="Beta-barrel_TonB"/>
</dbReference>
<dbReference type="PROSITE" id="PS52016">
    <property type="entry name" value="TONB_DEPENDENT_REC_3"/>
    <property type="match status" value="1"/>
</dbReference>
<evidence type="ECO:0000256" key="1">
    <source>
        <dbReference type="ARBA" id="ARBA00004571"/>
    </source>
</evidence>
<feature type="domain" description="TonB-dependent receptor plug" evidence="15">
    <location>
        <begin position="52"/>
        <end position="157"/>
    </location>
</feature>
<evidence type="ECO:0000313" key="17">
    <source>
        <dbReference type="Proteomes" id="UP001177769"/>
    </source>
</evidence>
<evidence type="ECO:0000256" key="3">
    <source>
        <dbReference type="ARBA" id="ARBA00022452"/>
    </source>
</evidence>
<dbReference type="Proteomes" id="UP001177769">
    <property type="component" value="Chromosome"/>
</dbReference>
<evidence type="ECO:0000313" key="16">
    <source>
        <dbReference type="EMBL" id="WIT14236.1"/>
    </source>
</evidence>
<dbReference type="RefSeq" id="WP_285235364.1">
    <property type="nucleotide sequence ID" value="NZ_CP116346.1"/>
</dbReference>
<evidence type="ECO:0000256" key="12">
    <source>
        <dbReference type="RuleBase" id="RU003357"/>
    </source>
</evidence>
<evidence type="ECO:0000256" key="5">
    <source>
        <dbReference type="ARBA" id="ARBA00022692"/>
    </source>
</evidence>
<dbReference type="Gene3D" id="2.40.170.20">
    <property type="entry name" value="TonB-dependent receptor, beta-barrel domain"/>
    <property type="match status" value="1"/>
</dbReference>
<dbReference type="PANTHER" id="PTHR32552:SF81">
    <property type="entry name" value="TONB-DEPENDENT OUTER MEMBRANE RECEPTOR"/>
    <property type="match status" value="1"/>
</dbReference>
<dbReference type="KEGG" id="pais:PFX98_11620"/>
<evidence type="ECO:0000259" key="14">
    <source>
        <dbReference type="Pfam" id="PF00593"/>
    </source>
</evidence>
<protein>
    <submittedName>
        <fullName evidence="16">TonB-dependent receptor</fullName>
    </submittedName>
</protein>
<evidence type="ECO:0000256" key="4">
    <source>
        <dbReference type="ARBA" id="ARBA00022496"/>
    </source>
</evidence>
<name>A0AA95NMK0_9BURK</name>
<dbReference type="AlphaFoldDB" id="A0AA95NMK0"/>
<evidence type="ECO:0000256" key="2">
    <source>
        <dbReference type="ARBA" id="ARBA00022448"/>
    </source>
</evidence>
<sequence length="705" mass="77467">MLAAAMTTLPTAARAADAAVPAAEPDRATEPDGEKVRIERVVVTSQRRHELLQDVPIAVKAFSAKQIENAGIKSTQDFINLTPNMSFDNSFTYGNSFVVIRGVTEVNNADSPVAVIVDGVPQNNQKQLKMSLFDVDRIEVLKGPQGALYGRNAIGGAINIETKQPSNQLEGFANLLLGSGAEKELSAGLSGALVDNVALFRVAAQTKRSDGLTRNTYLGAAIDAVDHDNTLRAKLALMPSNELRLDLRASVTDFRAGATWDSIVPSGQAGDIRAPRSNLLGQTWGSTRDLSFKLDADTPLGALTAITGYTRLIENYRGDNDFSNALERPEGLFGEGQTGQGMELRTRMLSQELRLTSPDGRPLRWIAGAYYLHTQRSLQTRVFSDEGGGLAQYDNPGLQIFLANEDNSNRASAAFGQVDLDLRKDLTLSTALRYDRDARRQVDLATGLGTRSASFSSWQPKLTLTERFDRDTLAYATFSTGFRSGGFNTPGLDEFKPEHLSNYEIGSKTMLLDQRLVLNAALFHSRSKDFQYFYVKDNLYQIIANIDRVNIRGLDVDFRYIPFKGLELDGGVGITHSKIARNDVDPSTVGNYTPKSQPFKATLGVQLARPVGDGLSASLRFDVEHRSQRYWHADNAALTPRMTLLGLRLGLRGARERWSVELYGRNLGDRRYYADYNAAKYTGLPFDIGSLAQGRTLGLEARARF</sequence>
<evidence type="ECO:0000256" key="9">
    <source>
        <dbReference type="ARBA" id="ARBA00023136"/>
    </source>
</evidence>
<accession>A0AA95NMK0</accession>
<feature type="compositionally biased region" description="Basic and acidic residues" evidence="13">
    <location>
        <begin position="24"/>
        <end position="34"/>
    </location>
</feature>
<keyword evidence="8 12" id="KW-0798">TonB box</keyword>
<evidence type="ECO:0000256" key="11">
    <source>
        <dbReference type="PROSITE-ProRule" id="PRU01360"/>
    </source>
</evidence>
<keyword evidence="10 11" id="KW-0998">Cell outer membrane</keyword>
<comment type="subcellular location">
    <subcellularLocation>
        <location evidence="1 11">Cell outer membrane</location>
        <topology evidence="1 11">Multi-pass membrane protein</topology>
    </subcellularLocation>
</comment>
<organism evidence="16 17">
    <name type="scientific">Paucibacter sediminis</name>
    <dbReference type="NCBI Taxonomy" id="3019553"/>
    <lineage>
        <taxon>Bacteria</taxon>
        <taxon>Pseudomonadati</taxon>
        <taxon>Pseudomonadota</taxon>
        <taxon>Betaproteobacteria</taxon>
        <taxon>Burkholderiales</taxon>
        <taxon>Sphaerotilaceae</taxon>
        <taxon>Roseateles</taxon>
    </lineage>
</organism>
<dbReference type="InterPro" id="IPR036942">
    <property type="entry name" value="Beta-barrel_TonB_sf"/>
</dbReference>
<evidence type="ECO:0000256" key="8">
    <source>
        <dbReference type="ARBA" id="ARBA00023077"/>
    </source>
</evidence>
<keyword evidence="16" id="KW-0675">Receptor</keyword>
<dbReference type="InterPro" id="IPR012910">
    <property type="entry name" value="Plug_dom"/>
</dbReference>
<gene>
    <name evidence="16" type="ORF">PFX98_11620</name>
</gene>
<keyword evidence="4" id="KW-0410">Iron transport</keyword>
<evidence type="ECO:0000259" key="15">
    <source>
        <dbReference type="Pfam" id="PF07715"/>
    </source>
</evidence>
<evidence type="ECO:0000256" key="10">
    <source>
        <dbReference type="ARBA" id="ARBA00023237"/>
    </source>
</evidence>
<feature type="region of interest" description="Disordered" evidence="13">
    <location>
        <begin position="6"/>
        <end position="34"/>
    </location>
</feature>
<comment type="similarity">
    <text evidence="11 12">Belongs to the TonB-dependent receptor family.</text>
</comment>
<proteinExistence type="inferred from homology"/>
<dbReference type="SUPFAM" id="SSF56935">
    <property type="entry name" value="Porins"/>
    <property type="match status" value="1"/>
</dbReference>
<keyword evidence="17" id="KW-1185">Reference proteome</keyword>
<evidence type="ECO:0000256" key="6">
    <source>
        <dbReference type="ARBA" id="ARBA00023004"/>
    </source>
</evidence>
<feature type="domain" description="TonB-dependent receptor-like beta-barrel" evidence="14">
    <location>
        <begin position="246"/>
        <end position="667"/>
    </location>
</feature>
<dbReference type="PANTHER" id="PTHR32552">
    <property type="entry name" value="FERRICHROME IRON RECEPTOR-RELATED"/>
    <property type="match status" value="1"/>
</dbReference>
<keyword evidence="5 11" id="KW-0812">Transmembrane</keyword>
<feature type="compositionally biased region" description="Low complexity" evidence="13">
    <location>
        <begin position="6"/>
        <end position="23"/>
    </location>
</feature>
<dbReference type="EMBL" id="CP116346">
    <property type="protein sequence ID" value="WIT14236.1"/>
    <property type="molecule type" value="Genomic_DNA"/>
</dbReference>
<keyword evidence="2 11" id="KW-0813">Transport</keyword>
<reference evidence="16" key="1">
    <citation type="submission" date="2023-01" db="EMBL/GenBank/DDBJ databases">
        <title>Whole genome sequence of Paucibacter sp. S2-9 isolated from pond sediment.</title>
        <authorList>
            <person name="Jung J.Y."/>
        </authorList>
    </citation>
    <scope>NUCLEOTIDE SEQUENCE</scope>
    <source>
        <strain evidence="16">S2-9</strain>
    </source>
</reference>
<dbReference type="InterPro" id="IPR039426">
    <property type="entry name" value="TonB-dep_rcpt-like"/>
</dbReference>